<dbReference type="InterPro" id="IPR001878">
    <property type="entry name" value="Znf_CCHC"/>
</dbReference>
<gene>
    <name evidence="7" type="ORF">niasHS_005538</name>
</gene>
<dbReference type="PANTHER" id="PTHR37984">
    <property type="entry name" value="PROTEIN CBG26694"/>
    <property type="match status" value="1"/>
</dbReference>
<dbReference type="PANTHER" id="PTHR37984:SF5">
    <property type="entry name" value="PROTEIN NYNRIN-LIKE"/>
    <property type="match status" value="1"/>
</dbReference>
<feature type="domain" description="CCHC-type" evidence="6">
    <location>
        <begin position="263"/>
        <end position="278"/>
    </location>
</feature>
<accession>A0ABD2JMP7</accession>
<dbReference type="Gene3D" id="2.40.70.10">
    <property type="entry name" value="Acid Proteases"/>
    <property type="match status" value="1"/>
</dbReference>
<evidence type="ECO:0000256" key="1">
    <source>
        <dbReference type="ARBA" id="ARBA00022679"/>
    </source>
</evidence>
<protein>
    <recommendedName>
        <fullName evidence="6">CCHC-type domain-containing protein</fullName>
    </recommendedName>
</protein>
<feature type="compositionally biased region" description="Basic and acidic residues" evidence="5">
    <location>
        <begin position="558"/>
        <end position="570"/>
    </location>
</feature>
<evidence type="ECO:0000256" key="4">
    <source>
        <dbReference type="ARBA" id="ARBA00022759"/>
    </source>
</evidence>
<dbReference type="Gene3D" id="4.10.60.10">
    <property type="entry name" value="Zinc finger, CCHC-type"/>
    <property type="match status" value="1"/>
</dbReference>
<name>A0ABD2JMP7_HETSC</name>
<dbReference type="Pfam" id="PF23309">
    <property type="entry name" value="DUF7083"/>
    <property type="match status" value="1"/>
</dbReference>
<dbReference type="InterPro" id="IPR055510">
    <property type="entry name" value="DUF7083"/>
</dbReference>
<evidence type="ECO:0000256" key="5">
    <source>
        <dbReference type="SAM" id="MobiDB-lite"/>
    </source>
</evidence>
<keyword evidence="4" id="KW-0255">Endonuclease</keyword>
<evidence type="ECO:0000313" key="8">
    <source>
        <dbReference type="Proteomes" id="UP001620645"/>
    </source>
</evidence>
<sequence length="577" mass="64442">MGDAAIQRLTDILQQLLAAQQQNAPPAQNAAQLPTLPDVECFDASQHRGCEIEDWLKRFEFALDCAAPNLQDELKVKLLMTKLCGPTFSEYCKSVLPSEVTDFDFVETSDKLKALFSRPQSVWIDRYECLRSVKDDDEDFGTFIIRQKKLLRDFNFKKMNEEQFNCMVLLISLKSPKDATLRSRILAKLAADGDTVKYDTVVDDLKIYMSTIAEAKALEQPHVSKHLLAAKLKGQKKRKNSDHSSNASSMSTGTRSSNRSQRECWRCGGKHSSRECRHQETVCRKCKRNGHLERMCAKHQAWLKKNGGKKEKAVNNIRVGGLFLVKDENQRKNGMINGMIKVPIDVDGTNVDFIADFGTEGTVLREDTVRKIGALKLSRCQERALYHDGTTRPFVGKGNATFSFGNRSAVGHFFVSKDGSKNLLGMDMMDRLGLSDSIRNGLKDKFQTETAKVNEVSKKKVKKFFGKHGRGKKQNFAVGADVIASMGDEPWRAGRVISQKGGIYDVQFLDGTTGEFPAKSVQPYMPDEDENFNFLIDGFGLKSASSGAPVGKQQIGSDGRRDQMKDDLRASDCGQEA</sequence>
<reference evidence="7 8" key="1">
    <citation type="submission" date="2024-10" db="EMBL/GenBank/DDBJ databases">
        <authorList>
            <person name="Kim D."/>
        </authorList>
    </citation>
    <scope>NUCLEOTIDE SEQUENCE [LARGE SCALE GENOMIC DNA]</scope>
    <source>
        <strain evidence="7">Taebaek</strain>
    </source>
</reference>
<feature type="region of interest" description="Disordered" evidence="5">
    <location>
        <begin position="232"/>
        <end position="262"/>
    </location>
</feature>
<dbReference type="SUPFAM" id="SSF50630">
    <property type="entry name" value="Acid proteases"/>
    <property type="match status" value="1"/>
</dbReference>
<keyword evidence="1" id="KW-0808">Transferase</keyword>
<feature type="domain" description="CCHC-type" evidence="6">
    <location>
        <begin position="282"/>
        <end position="298"/>
    </location>
</feature>
<feature type="region of interest" description="Disordered" evidence="5">
    <location>
        <begin position="545"/>
        <end position="577"/>
    </location>
</feature>
<dbReference type="EMBL" id="JBICCN010000122">
    <property type="protein sequence ID" value="KAL3091910.1"/>
    <property type="molecule type" value="Genomic_DNA"/>
</dbReference>
<organism evidence="7 8">
    <name type="scientific">Heterodera schachtii</name>
    <name type="common">Sugarbeet cyst nematode worm</name>
    <name type="synonym">Tylenchus schachtii</name>
    <dbReference type="NCBI Taxonomy" id="97005"/>
    <lineage>
        <taxon>Eukaryota</taxon>
        <taxon>Metazoa</taxon>
        <taxon>Ecdysozoa</taxon>
        <taxon>Nematoda</taxon>
        <taxon>Chromadorea</taxon>
        <taxon>Rhabditida</taxon>
        <taxon>Tylenchina</taxon>
        <taxon>Tylenchomorpha</taxon>
        <taxon>Tylenchoidea</taxon>
        <taxon>Heteroderidae</taxon>
        <taxon>Heteroderinae</taxon>
        <taxon>Heterodera</taxon>
    </lineage>
</organism>
<keyword evidence="2" id="KW-0548">Nucleotidyltransferase</keyword>
<dbReference type="SMART" id="SM00343">
    <property type="entry name" value="ZnF_C2HC"/>
    <property type="match status" value="2"/>
</dbReference>
<dbReference type="InterPro" id="IPR021109">
    <property type="entry name" value="Peptidase_aspartic_dom_sf"/>
</dbReference>
<evidence type="ECO:0000256" key="2">
    <source>
        <dbReference type="ARBA" id="ARBA00022695"/>
    </source>
</evidence>
<keyword evidence="3" id="KW-0540">Nuclease</keyword>
<comment type="caution">
    <text evidence="7">The sequence shown here is derived from an EMBL/GenBank/DDBJ whole genome shotgun (WGS) entry which is preliminary data.</text>
</comment>
<dbReference type="Gene3D" id="2.30.30.140">
    <property type="match status" value="1"/>
</dbReference>
<evidence type="ECO:0000256" key="3">
    <source>
        <dbReference type="ARBA" id="ARBA00022722"/>
    </source>
</evidence>
<keyword evidence="4" id="KW-0378">Hydrolase</keyword>
<dbReference type="GO" id="GO:0004519">
    <property type="term" value="F:endonuclease activity"/>
    <property type="evidence" value="ECO:0007669"/>
    <property type="project" value="UniProtKB-KW"/>
</dbReference>
<dbReference type="Proteomes" id="UP001620645">
    <property type="component" value="Unassembled WGS sequence"/>
</dbReference>
<evidence type="ECO:0000313" key="7">
    <source>
        <dbReference type="EMBL" id="KAL3091910.1"/>
    </source>
</evidence>
<evidence type="ECO:0000259" key="6">
    <source>
        <dbReference type="SMART" id="SM00343"/>
    </source>
</evidence>
<dbReference type="InterPro" id="IPR050951">
    <property type="entry name" value="Retrovirus_Pol_polyprotein"/>
</dbReference>
<proteinExistence type="predicted"/>
<dbReference type="GO" id="GO:0016779">
    <property type="term" value="F:nucleotidyltransferase activity"/>
    <property type="evidence" value="ECO:0007669"/>
    <property type="project" value="UniProtKB-KW"/>
</dbReference>
<dbReference type="AlphaFoldDB" id="A0ABD2JMP7"/>
<keyword evidence="8" id="KW-1185">Reference proteome</keyword>